<dbReference type="PANTHER" id="PTHR30292:SF0">
    <property type="entry name" value="5-OXOPROLINASE SUBUNIT A"/>
    <property type="match status" value="1"/>
</dbReference>
<keyword evidence="3" id="KW-1185">Reference proteome</keyword>
<accession>A0ABW0QW21</accession>
<name>A0ABW0QW21_9BACL</name>
<evidence type="ECO:0000256" key="1">
    <source>
        <dbReference type="HAMAP-Rule" id="MF_00691"/>
    </source>
</evidence>
<keyword evidence="1" id="KW-0067">ATP-binding</keyword>
<dbReference type="RefSeq" id="WP_378110467.1">
    <property type="nucleotide sequence ID" value="NZ_JBHSNC010000010.1"/>
</dbReference>
<dbReference type="Pfam" id="PF03746">
    <property type="entry name" value="LamB_YcsF"/>
    <property type="match status" value="1"/>
</dbReference>
<dbReference type="EC" id="3.5.2.9" evidence="1"/>
<dbReference type="NCBIfam" id="NF003814">
    <property type="entry name" value="PRK05406.1-3"/>
    <property type="match status" value="1"/>
</dbReference>
<proteinExistence type="inferred from homology"/>
<reference evidence="3" key="1">
    <citation type="journal article" date="2019" name="Int. J. Syst. Evol. Microbiol.">
        <title>The Global Catalogue of Microorganisms (GCM) 10K type strain sequencing project: providing services to taxonomists for standard genome sequencing and annotation.</title>
        <authorList>
            <consortium name="The Broad Institute Genomics Platform"/>
            <consortium name="The Broad Institute Genome Sequencing Center for Infectious Disease"/>
            <person name="Wu L."/>
            <person name="Ma J."/>
        </authorList>
    </citation>
    <scope>NUCLEOTIDE SEQUENCE [LARGE SCALE GENOMIC DNA]</scope>
    <source>
        <strain evidence="3">CGMCC 1.18578</strain>
    </source>
</reference>
<dbReference type="InterPro" id="IPR005501">
    <property type="entry name" value="LamB/YcsF/PxpA-like"/>
</dbReference>
<dbReference type="CDD" id="cd10787">
    <property type="entry name" value="LamB_YcsF_like"/>
    <property type="match status" value="1"/>
</dbReference>
<gene>
    <name evidence="1" type="primary">pxpA</name>
    <name evidence="2" type="ORF">ACFPQ4_04035</name>
</gene>
<dbReference type="SUPFAM" id="SSF88713">
    <property type="entry name" value="Glycoside hydrolase/deacetylase"/>
    <property type="match status" value="1"/>
</dbReference>
<evidence type="ECO:0000313" key="2">
    <source>
        <dbReference type="EMBL" id="MFC5528623.1"/>
    </source>
</evidence>
<comment type="similarity">
    <text evidence="1">Belongs to the LamB/PxpA family.</text>
</comment>
<keyword evidence="1" id="KW-0547">Nucleotide-binding</keyword>
<comment type="function">
    <text evidence="1">Catalyzes the cleavage of 5-oxoproline to form L-glutamate coupled to the hydrolysis of ATP to ADP and inorganic phosphate.</text>
</comment>
<protein>
    <recommendedName>
        <fullName evidence="1">5-oxoprolinase subunit A</fullName>
        <shortName evidence="1">5-OPase subunit A</shortName>
        <ecNumber evidence="1">3.5.2.9</ecNumber>
    </recommendedName>
    <alternativeName>
        <fullName evidence="1">5-oxoprolinase (ATP-hydrolyzing) subunit A</fullName>
    </alternativeName>
</protein>
<dbReference type="NCBIfam" id="NF003816">
    <property type="entry name" value="PRK05406.1-5"/>
    <property type="match status" value="1"/>
</dbReference>
<dbReference type="InterPro" id="IPR011330">
    <property type="entry name" value="Glyco_hydro/deAcase_b/a-brl"/>
</dbReference>
<comment type="subunit">
    <text evidence="1">Forms a complex composed of PxpA, PxpB and PxpC.</text>
</comment>
<dbReference type="EMBL" id="JBHSNC010000010">
    <property type="protein sequence ID" value="MFC5528623.1"/>
    <property type="molecule type" value="Genomic_DNA"/>
</dbReference>
<dbReference type="HAMAP" id="MF_00691">
    <property type="entry name" value="PxpA"/>
    <property type="match status" value="1"/>
</dbReference>
<comment type="catalytic activity">
    <reaction evidence="1">
        <text>5-oxo-L-proline + ATP + 2 H2O = L-glutamate + ADP + phosphate + H(+)</text>
        <dbReference type="Rhea" id="RHEA:10348"/>
        <dbReference type="ChEBI" id="CHEBI:15377"/>
        <dbReference type="ChEBI" id="CHEBI:15378"/>
        <dbReference type="ChEBI" id="CHEBI:29985"/>
        <dbReference type="ChEBI" id="CHEBI:30616"/>
        <dbReference type="ChEBI" id="CHEBI:43474"/>
        <dbReference type="ChEBI" id="CHEBI:58402"/>
        <dbReference type="ChEBI" id="CHEBI:456216"/>
        <dbReference type="EC" id="3.5.2.9"/>
    </reaction>
</comment>
<keyword evidence="1" id="KW-0378">Hydrolase</keyword>
<dbReference type="Gene3D" id="3.20.20.370">
    <property type="entry name" value="Glycoside hydrolase/deacetylase"/>
    <property type="match status" value="1"/>
</dbReference>
<evidence type="ECO:0000313" key="3">
    <source>
        <dbReference type="Proteomes" id="UP001596108"/>
    </source>
</evidence>
<dbReference type="PANTHER" id="PTHR30292">
    <property type="entry name" value="UNCHARACTERIZED PROTEIN YBGL-RELATED"/>
    <property type="match status" value="1"/>
</dbReference>
<sequence length="253" mass="26999">MNEIDLNADLGEGFGLYAFGSDDELLASISSANIACGYHAGDPHQMRATVERCLERGIAIGAHPGLPDRLGFGRREMQVTPGEASDFVLYQTGALQAFVRAAGGKLCHVKLHGALYHMASTDQALAEAIAGAVYRFDPSLLLFGLPGSRLETAATECGLGFVPEGFADRTYRRDGRLASRQLPGAVWHEDEKAVAQAISLVKQGEAATIDGGSVVMRVRTICLHGDTPNAAQSAKRIRQALLAEGIIIQRPTR</sequence>
<organism evidence="2 3">
    <name type="scientific">Cohnella yongneupensis</name>
    <dbReference type="NCBI Taxonomy" id="425006"/>
    <lineage>
        <taxon>Bacteria</taxon>
        <taxon>Bacillati</taxon>
        <taxon>Bacillota</taxon>
        <taxon>Bacilli</taxon>
        <taxon>Bacillales</taxon>
        <taxon>Paenibacillaceae</taxon>
        <taxon>Cohnella</taxon>
    </lineage>
</organism>
<comment type="caution">
    <text evidence="2">The sequence shown here is derived from an EMBL/GenBank/DDBJ whole genome shotgun (WGS) entry which is preliminary data.</text>
</comment>
<dbReference type="Proteomes" id="UP001596108">
    <property type="component" value="Unassembled WGS sequence"/>
</dbReference>